<dbReference type="EMBL" id="JAMTCJ010000001">
    <property type="protein sequence ID" value="MCP2174259.1"/>
    <property type="molecule type" value="Genomic_DNA"/>
</dbReference>
<dbReference type="Pfam" id="PF13472">
    <property type="entry name" value="Lipase_GDSL_2"/>
    <property type="match status" value="1"/>
</dbReference>
<dbReference type="SUPFAM" id="SSF52266">
    <property type="entry name" value="SGNH hydrolase"/>
    <property type="match status" value="1"/>
</dbReference>
<keyword evidence="4" id="KW-1185">Reference proteome</keyword>
<dbReference type="InterPro" id="IPR036514">
    <property type="entry name" value="SGNH_hydro_sf"/>
</dbReference>
<name>A0ABT1H7S2_9NOCA</name>
<evidence type="ECO:0000259" key="2">
    <source>
        <dbReference type="Pfam" id="PF13472"/>
    </source>
</evidence>
<proteinExistence type="predicted"/>
<feature type="region of interest" description="Disordered" evidence="1">
    <location>
        <begin position="245"/>
        <end position="267"/>
    </location>
</feature>
<evidence type="ECO:0000313" key="4">
    <source>
        <dbReference type="Proteomes" id="UP001206895"/>
    </source>
</evidence>
<dbReference type="InterPro" id="IPR013830">
    <property type="entry name" value="SGNH_hydro"/>
</dbReference>
<dbReference type="Proteomes" id="UP001206895">
    <property type="component" value="Unassembled WGS sequence"/>
</dbReference>
<accession>A0ABT1H7S2</accession>
<evidence type="ECO:0000313" key="3">
    <source>
        <dbReference type="EMBL" id="MCP2174259.1"/>
    </source>
</evidence>
<evidence type="ECO:0000256" key="1">
    <source>
        <dbReference type="SAM" id="MobiDB-lite"/>
    </source>
</evidence>
<comment type="caution">
    <text evidence="3">The sequence shown here is derived from an EMBL/GenBank/DDBJ whole genome shotgun (WGS) entry which is preliminary data.</text>
</comment>
<dbReference type="RefSeq" id="WP_253659340.1">
    <property type="nucleotide sequence ID" value="NZ_BAAAJQ010000001.1"/>
</dbReference>
<dbReference type="PANTHER" id="PTHR43784">
    <property type="entry name" value="GDSL-LIKE LIPASE/ACYLHYDROLASE, PUTATIVE (AFU_ORTHOLOGUE AFUA_2G00820)-RELATED"/>
    <property type="match status" value="1"/>
</dbReference>
<dbReference type="Gene3D" id="3.40.50.1110">
    <property type="entry name" value="SGNH hydrolase"/>
    <property type="match status" value="1"/>
</dbReference>
<dbReference type="PANTHER" id="PTHR43784:SF2">
    <property type="entry name" value="GDSL-LIKE LIPASE_ACYLHYDROLASE, PUTATIVE (AFU_ORTHOLOGUE AFUA_2G00820)-RELATED"/>
    <property type="match status" value="1"/>
</dbReference>
<gene>
    <name evidence="3" type="ORF">LX13_000066</name>
</gene>
<protein>
    <submittedName>
        <fullName evidence="3">Lysophospholipase L1</fullName>
    </submittedName>
</protein>
<dbReference type="InterPro" id="IPR053140">
    <property type="entry name" value="GDSL_Rv0518-like"/>
</dbReference>
<organism evidence="3 4">
    <name type="scientific">Williamsia maris</name>
    <dbReference type="NCBI Taxonomy" id="72806"/>
    <lineage>
        <taxon>Bacteria</taxon>
        <taxon>Bacillati</taxon>
        <taxon>Actinomycetota</taxon>
        <taxon>Actinomycetes</taxon>
        <taxon>Mycobacteriales</taxon>
        <taxon>Nocardiaceae</taxon>
        <taxon>Williamsia</taxon>
    </lineage>
</organism>
<reference evidence="3 4" key="1">
    <citation type="submission" date="2022-06" db="EMBL/GenBank/DDBJ databases">
        <title>Genomic Encyclopedia of Archaeal and Bacterial Type Strains, Phase II (KMG-II): from individual species to whole genera.</title>
        <authorList>
            <person name="Goeker M."/>
        </authorList>
    </citation>
    <scope>NUCLEOTIDE SEQUENCE [LARGE SCALE GENOMIC DNA]</scope>
    <source>
        <strain evidence="3 4">DSM 44693</strain>
    </source>
</reference>
<dbReference type="CDD" id="cd01832">
    <property type="entry name" value="SGNH_hydrolase_like_1"/>
    <property type="match status" value="1"/>
</dbReference>
<feature type="domain" description="SGNH hydrolase-type esterase" evidence="2">
    <location>
        <begin position="13"/>
        <end position="191"/>
    </location>
</feature>
<sequence length="267" mass="29682">MSDTEPAVRRFVVIGDSFPEGVGDPEPRCPNGVRGWADRMAEVLARRTVETGVAPTRYANLAIRGKLLGPVVDDQLEPAVAMTPDLVGMCAGANDLLRPSVDIDAIIARYDDALGALVDTGARVFTFTAFDTGGRPLFAAMRGRFAIYNELLREVVERRGVDLVDFWRMHEFSDRRMWEFDRMHLSSAGHHQMAIRVLESLGIDHDLVPVAFGPPETMTAAQRRKDNRQWAAQAAAPWIGRRLRGRSRGDNMAPKYPDLTELVPATR</sequence>